<reference evidence="5" key="2">
    <citation type="submission" date="2025-08" db="UniProtKB">
        <authorList>
            <consortium name="Ensembl"/>
        </authorList>
    </citation>
    <scope>IDENTIFICATION</scope>
</reference>
<reference evidence="5 6" key="1">
    <citation type="submission" date="2013-03" db="EMBL/GenBank/DDBJ databases">
        <authorList>
            <person name="Warren W."/>
            <person name="Wilson R.K."/>
        </authorList>
    </citation>
    <scope>NUCLEOTIDE SEQUENCE</scope>
</reference>
<proteinExistence type="inferred from homology"/>
<evidence type="ECO:0000313" key="6">
    <source>
        <dbReference type="Proteomes" id="UP000233100"/>
    </source>
</evidence>
<dbReference type="Proteomes" id="UP000233100">
    <property type="component" value="Chromosome 16"/>
</dbReference>
<evidence type="ECO:0000256" key="2">
    <source>
        <dbReference type="ARBA" id="ARBA00020243"/>
    </source>
</evidence>
<reference evidence="5" key="3">
    <citation type="submission" date="2025-09" db="UniProtKB">
        <authorList>
            <consortium name="Ensembl"/>
        </authorList>
    </citation>
    <scope>IDENTIFICATION</scope>
</reference>
<keyword evidence="6" id="KW-1185">Reference proteome</keyword>
<evidence type="ECO:0000256" key="3">
    <source>
        <dbReference type="ARBA" id="ARBA00031876"/>
    </source>
</evidence>
<dbReference type="PANTHER" id="PTHR31435:SF9">
    <property type="entry name" value="PROTEIN NATD1"/>
    <property type="match status" value="1"/>
</dbReference>
<organism evidence="5 6">
    <name type="scientific">Macaca fascicularis</name>
    <name type="common">Crab-eating macaque</name>
    <name type="synonym">Cynomolgus monkey</name>
    <dbReference type="NCBI Taxonomy" id="9541"/>
    <lineage>
        <taxon>Eukaryota</taxon>
        <taxon>Metazoa</taxon>
        <taxon>Chordata</taxon>
        <taxon>Craniata</taxon>
        <taxon>Vertebrata</taxon>
        <taxon>Euteleostomi</taxon>
        <taxon>Mammalia</taxon>
        <taxon>Eutheria</taxon>
        <taxon>Euarchontoglires</taxon>
        <taxon>Primates</taxon>
        <taxon>Haplorrhini</taxon>
        <taxon>Catarrhini</taxon>
        <taxon>Cercopithecidae</taxon>
        <taxon>Cercopithecinae</taxon>
        <taxon>Macaca</taxon>
    </lineage>
</organism>
<dbReference type="InterPro" id="IPR016181">
    <property type="entry name" value="Acyl_CoA_acyltransferase"/>
</dbReference>
<evidence type="ECO:0000313" key="5">
    <source>
        <dbReference type="Ensembl" id="ENSMFAP00000056432.1"/>
    </source>
</evidence>
<dbReference type="Ensembl" id="ENSMFAT00000099345.1">
    <property type="protein sequence ID" value="ENSMFAP00000056432.1"/>
    <property type="gene ID" value="ENSMFAG00000052071.1"/>
</dbReference>
<name>A0A7N9CTL4_MACFA</name>
<dbReference type="InterPro" id="IPR045057">
    <property type="entry name" value="Gcn5-rel_NAT"/>
</dbReference>
<evidence type="ECO:0000259" key="4">
    <source>
        <dbReference type="Pfam" id="PF14542"/>
    </source>
</evidence>
<dbReference type="PANTHER" id="PTHR31435">
    <property type="entry name" value="PROTEIN NATD1"/>
    <property type="match status" value="1"/>
</dbReference>
<feature type="domain" description="N-acetyltransferase" evidence="4">
    <location>
        <begin position="30"/>
        <end position="76"/>
    </location>
</feature>
<dbReference type="AlphaFoldDB" id="A0A7N9CTL4"/>
<gene>
    <name evidence="5" type="primary">NATD1</name>
</gene>
<evidence type="ECO:0000256" key="1">
    <source>
        <dbReference type="ARBA" id="ARBA00006233"/>
    </source>
</evidence>
<sequence>MAHSAAAVPLGALEQSCPIRVEHDRRRRQFTVRLNGCHDRAVLLYEYVGKRIVDLQHTEVPDAYRGRGIAKHLAKAGGSVSGPRLLFKTLAWLSLQDPYTPPVWQVLRGSPIPAPSPFIRESQIPGCLERGLGLGKGVTARAKQALRAAAGT</sequence>
<dbReference type="GeneTree" id="ENSGT00390000014840"/>
<dbReference type="Gene3D" id="3.40.630.30">
    <property type="match status" value="1"/>
</dbReference>
<dbReference type="InterPro" id="IPR031165">
    <property type="entry name" value="GNAT_YJDJ"/>
</dbReference>
<dbReference type="Pfam" id="PF14542">
    <property type="entry name" value="Acetyltransf_CG"/>
    <property type="match status" value="1"/>
</dbReference>
<accession>A0A7N9CTL4</accession>
<protein>
    <recommendedName>
        <fullName evidence="2">Protein NATD1</fullName>
    </recommendedName>
    <alternativeName>
        <fullName evidence="3">N-acetyltransferase domain-containing protein 1</fullName>
    </alternativeName>
</protein>
<comment type="similarity">
    <text evidence="1">Belongs to the NATD1 family.</text>
</comment>
<dbReference type="SUPFAM" id="SSF55729">
    <property type="entry name" value="Acyl-CoA N-acyltransferases (Nat)"/>
    <property type="match status" value="1"/>
</dbReference>